<dbReference type="OMA" id="HNIESAW"/>
<dbReference type="PANTHER" id="PTHR12967:SF0">
    <property type="entry name" value="PROTEIN SHQ1 HOMOLOG"/>
    <property type="match status" value="1"/>
</dbReference>
<dbReference type="GO" id="GO:0005737">
    <property type="term" value="C:cytoplasm"/>
    <property type="evidence" value="ECO:0007669"/>
    <property type="project" value="TreeGrafter"/>
</dbReference>
<dbReference type="GO" id="GO:0000493">
    <property type="term" value="P:box H/ACA snoRNP assembly"/>
    <property type="evidence" value="ECO:0007669"/>
    <property type="project" value="InterPro"/>
</dbReference>
<evidence type="ECO:0000259" key="2">
    <source>
        <dbReference type="Pfam" id="PF04925"/>
    </source>
</evidence>
<protein>
    <submittedName>
        <fullName evidence="4">Uncharacterized protein</fullName>
    </submittedName>
</protein>
<dbReference type="GeneID" id="26901749"/>
<dbReference type="GO" id="GO:0051082">
    <property type="term" value="F:unfolded protein binding"/>
    <property type="evidence" value="ECO:0007669"/>
    <property type="project" value="TreeGrafter"/>
</dbReference>
<evidence type="ECO:0000256" key="1">
    <source>
        <dbReference type="ARBA" id="ARBA00005607"/>
    </source>
</evidence>
<keyword evidence="5" id="KW-1185">Reference proteome</keyword>
<name>A0A0N0DZ99_LEPPY</name>
<dbReference type="InterPro" id="IPR048696">
    <property type="entry name" value="SHQ1-like_CS"/>
</dbReference>
<comment type="similarity">
    <text evidence="1">Belongs to the SHQ1 family.</text>
</comment>
<organism evidence="4 5">
    <name type="scientific">Leptomonas pyrrhocoris</name>
    <name type="common">Firebug parasite</name>
    <dbReference type="NCBI Taxonomy" id="157538"/>
    <lineage>
        <taxon>Eukaryota</taxon>
        <taxon>Discoba</taxon>
        <taxon>Euglenozoa</taxon>
        <taxon>Kinetoplastea</taxon>
        <taxon>Metakinetoplastina</taxon>
        <taxon>Trypanosomatida</taxon>
        <taxon>Trypanosomatidae</taxon>
        <taxon>Leishmaniinae</taxon>
        <taxon>Leptomonas</taxon>
    </lineage>
</organism>
<dbReference type="Gene3D" id="2.60.40.790">
    <property type="match status" value="1"/>
</dbReference>
<reference evidence="4 5" key="1">
    <citation type="submission" date="2015-07" db="EMBL/GenBank/DDBJ databases">
        <title>High-quality genome of monoxenous trypanosomatid Leptomonas pyrrhocoris.</title>
        <authorList>
            <person name="Flegontov P."/>
            <person name="Butenko A."/>
            <person name="Firsov S."/>
            <person name="Vlcek C."/>
            <person name="Logacheva M.D."/>
            <person name="Field M."/>
            <person name="Filatov D."/>
            <person name="Flegontova O."/>
            <person name="Gerasimov E."/>
            <person name="Jackson A.P."/>
            <person name="Kelly S."/>
            <person name="Opperdoes F."/>
            <person name="O'Reilly A."/>
            <person name="Votypka J."/>
            <person name="Yurchenko V."/>
            <person name="Lukes J."/>
        </authorList>
    </citation>
    <scope>NUCLEOTIDE SEQUENCE [LARGE SCALE GENOMIC DNA]</scope>
    <source>
        <strain evidence="4">H10</strain>
    </source>
</reference>
<dbReference type="InterPro" id="IPR007009">
    <property type="entry name" value="Shq1_C"/>
</dbReference>
<feature type="domain" description="SHQ1-like CS" evidence="3">
    <location>
        <begin position="3"/>
        <end position="90"/>
    </location>
</feature>
<comment type="caution">
    <text evidence="4">The sequence shown here is derived from an EMBL/GenBank/DDBJ whole genome shotgun (WGS) entry which is preliminary data.</text>
</comment>
<dbReference type="InterPro" id="IPR008978">
    <property type="entry name" value="HSP20-like_chaperone"/>
</dbReference>
<dbReference type="InterPro" id="IPR039742">
    <property type="entry name" value="Shq1"/>
</dbReference>
<dbReference type="VEuPathDB" id="TriTrypDB:LpyrH10_02_4280"/>
<dbReference type="Proteomes" id="UP000037923">
    <property type="component" value="Unassembled WGS sequence"/>
</dbReference>
<dbReference type="OrthoDB" id="73639at2759"/>
<dbReference type="RefSeq" id="XP_015663470.1">
    <property type="nucleotide sequence ID" value="XM_015797950.1"/>
</dbReference>
<evidence type="ECO:0000259" key="3">
    <source>
        <dbReference type="Pfam" id="PF21413"/>
    </source>
</evidence>
<feature type="domain" description="Shq1 C-terminal" evidence="2">
    <location>
        <begin position="369"/>
        <end position="538"/>
    </location>
</feature>
<evidence type="ECO:0000313" key="5">
    <source>
        <dbReference type="Proteomes" id="UP000037923"/>
    </source>
</evidence>
<dbReference type="Pfam" id="PF04925">
    <property type="entry name" value="SHQ1"/>
    <property type="match status" value="1"/>
</dbReference>
<sequence length="597" mass="65814">MLTPVFECSQENGFVVVRLFLSAICKVMDAAFDINDNQFTFYCSPYYLRLRFDQCLQEGRGERAAYDLESNVLIVHLPKANPSEEFTKLDNPAYLIATEKQRKELIRVLDGDAAAEHIAGEEVEETEYVQSLQDAGSESSLKQQQQRHTLDVLGQEGSAECGYGFANAFSGLFSKLDSDVVREVVSLRASPEETTRQERHLLRVADETNDFDEDALLIAFEDEEGEVAQALRYVPAHISDFRNALQGTSSSPNTAAAAPVVYVSIPGAGTQPSRFSDALEEDEATLVGGGGGEDGKPVTVWHGNIADFKKPLIEEIDAASSEAPCVDLRTKEAAADAPSSLLSPSQPSAAVRAALQRTRLAIPKVRPGLRFTPDENAVLQRLAMPRLLFPPAPSEVEALTVDVLFSEAYDDLVTEGAGCSESLWNLVQLSPALSYLDPADNVYDACVAFARRALIYPLYRHCALLQRVWAIVGTRLLLGKAYTVRALLRVRTILSHAEHKHLLSTIFLDPLIAYWMNTPDADERLMRVSLEIHQHVSRTEPITVSLSHRPGVSALHTMLDSEKKTLNPLTLLYFGLPLTDDEEEVLWQKEGQEGGGQ</sequence>
<gene>
    <name evidence="4" type="ORF">ABB37_01454</name>
</gene>
<dbReference type="Pfam" id="PF21413">
    <property type="entry name" value="SHQ1-like_CS"/>
    <property type="match status" value="1"/>
</dbReference>
<dbReference type="GO" id="GO:0005654">
    <property type="term" value="C:nucleoplasm"/>
    <property type="evidence" value="ECO:0007669"/>
    <property type="project" value="TreeGrafter"/>
</dbReference>
<dbReference type="FunFam" id="2.60.40.790:FF:000080">
    <property type="entry name" value="Protein SHQ1 homolog"/>
    <property type="match status" value="1"/>
</dbReference>
<dbReference type="PANTHER" id="PTHR12967">
    <property type="entry name" value="PROTEIN SHQ1 HOMOLOG"/>
    <property type="match status" value="1"/>
</dbReference>
<dbReference type="EMBL" id="LGTL01000002">
    <property type="protein sequence ID" value="KPA85031.1"/>
    <property type="molecule type" value="Genomic_DNA"/>
</dbReference>
<proteinExistence type="inferred from homology"/>
<evidence type="ECO:0000313" key="4">
    <source>
        <dbReference type="EMBL" id="KPA85031.1"/>
    </source>
</evidence>
<accession>A0A0N0DZ99</accession>
<dbReference type="AlphaFoldDB" id="A0A0N0DZ99"/>